<evidence type="ECO:0000313" key="3">
    <source>
        <dbReference type="Proteomes" id="UP000026961"/>
    </source>
</evidence>
<feature type="region of interest" description="Disordered" evidence="1">
    <location>
        <begin position="23"/>
        <end position="275"/>
    </location>
</feature>
<dbReference type="HOGENOM" id="CLU_931841_0_0_1"/>
<evidence type="ECO:0000256" key="1">
    <source>
        <dbReference type="SAM" id="MobiDB-lite"/>
    </source>
</evidence>
<sequence>MPEARGVSTIHCRVVAQLSALPPMSLGPAHPRSHPVVPRSTTATRIPEASKTSGKGKDVLVTSDPSSRKKNPTGLGGSPGTPQATTRTATAASRAAKAEDATAKVASPGPTRTPKIGVRKTRRSTRVSTQDNPDAAADSARPSGGDAAGEEVGGGNESTGAATNSIWPSKGDVAGAEVGAGDGSMSAAADSAQPSGGNAAGAEAGAGDGVSGRGDSAATGSSPPPHPAHRLSPPPSPQSPPNRRPGKEPTGGEGEATGDEEDAEEIPRCPHALPWTNYVSPLQTFWFQGGREKEALKEGFDDAADKAYATVDVKTRRPGRSA</sequence>
<dbReference type="Proteomes" id="UP000026961">
    <property type="component" value="Chromosome 6"/>
</dbReference>
<keyword evidence="3" id="KW-1185">Reference proteome</keyword>
<feature type="compositionally biased region" description="Low complexity" evidence="1">
    <location>
        <begin position="84"/>
        <end position="95"/>
    </location>
</feature>
<dbReference type="EnsemblPlants" id="OGLUM06G15790.1">
    <property type="protein sequence ID" value="OGLUM06G15790.1"/>
    <property type="gene ID" value="OGLUM06G15790"/>
</dbReference>
<proteinExistence type="predicted"/>
<protein>
    <submittedName>
        <fullName evidence="2">Uncharacterized protein</fullName>
    </submittedName>
</protein>
<feature type="compositionally biased region" description="Low complexity" evidence="1">
    <location>
        <begin position="171"/>
        <end position="203"/>
    </location>
</feature>
<feature type="compositionally biased region" description="Pro residues" evidence="1">
    <location>
        <begin position="222"/>
        <end position="243"/>
    </location>
</feature>
<evidence type="ECO:0000313" key="2">
    <source>
        <dbReference type="EnsemblPlants" id="OGLUM06G15790.1"/>
    </source>
</evidence>
<accession>A0A0E0A9L2</accession>
<reference evidence="2" key="2">
    <citation type="submission" date="2018-05" db="EMBL/GenBank/DDBJ databases">
        <title>OgluRS3 (Oryza glumaepatula Reference Sequence Version 3).</title>
        <authorList>
            <person name="Zhang J."/>
            <person name="Kudrna D."/>
            <person name="Lee S."/>
            <person name="Talag J."/>
            <person name="Welchert J."/>
            <person name="Wing R.A."/>
        </authorList>
    </citation>
    <scope>NUCLEOTIDE SEQUENCE [LARGE SCALE GENOMIC DNA]</scope>
</reference>
<organism evidence="2">
    <name type="scientific">Oryza glumipatula</name>
    <dbReference type="NCBI Taxonomy" id="40148"/>
    <lineage>
        <taxon>Eukaryota</taxon>
        <taxon>Viridiplantae</taxon>
        <taxon>Streptophyta</taxon>
        <taxon>Embryophyta</taxon>
        <taxon>Tracheophyta</taxon>
        <taxon>Spermatophyta</taxon>
        <taxon>Magnoliopsida</taxon>
        <taxon>Liliopsida</taxon>
        <taxon>Poales</taxon>
        <taxon>Poaceae</taxon>
        <taxon>BOP clade</taxon>
        <taxon>Oryzoideae</taxon>
        <taxon>Oryzeae</taxon>
        <taxon>Oryzinae</taxon>
        <taxon>Oryza</taxon>
    </lineage>
</organism>
<dbReference type="STRING" id="40148.A0A0E0A9L2"/>
<feature type="compositionally biased region" description="Polar residues" evidence="1">
    <location>
        <begin position="158"/>
        <end position="167"/>
    </location>
</feature>
<name>A0A0E0A9L2_9ORYZ</name>
<reference evidence="2" key="1">
    <citation type="submission" date="2015-04" db="UniProtKB">
        <authorList>
            <consortium name="EnsemblPlants"/>
        </authorList>
    </citation>
    <scope>IDENTIFICATION</scope>
</reference>
<dbReference type="AlphaFoldDB" id="A0A0E0A9L2"/>
<dbReference type="Gramene" id="OGLUM06G15790.1">
    <property type="protein sequence ID" value="OGLUM06G15790.1"/>
    <property type="gene ID" value="OGLUM06G15790"/>
</dbReference>